<protein>
    <submittedName>
        <fullName evidence="1">Uncharacterized protein</fullName>
    </submittedName>
</protein>
<gene>
    <name evidence="1" type="ORF">DW206_22660</name>
</gene>
<evidence type="ECO:0000313" key="2">
    <source>
        <dbReference type="Proteomes" id="UP000283329"/>
    </source>
</evidence>
<reference evidence="1 2" key="1">
    <citation type="submission" date="2018-08" db="EMBL/GenBank/DDBJ databases">
        <title>A genome reference for cultivated species of the human gut microbiota.</title>
        <authorList>
            <person name="Zou Y."/>
            <person name="Xue W."/>
            <person name="Luo G."/>
        </authorList>
    </citation>
    <scope>NUCLEOTIDE SEQUENCE [LARGE SCALE GENOMIC DNA]</scope>
    <source>
        <strain evidence="1 2">AM17-48</strain>
    </source>
</reference>
<evidence type="ECO:0000313" key="1">
    <source>
        <dbReference type="EMBL" id="RHH40365.1"/>
    </source>
</evidence>
<proteinExistence type="predicted"/>
<dbReference type="EMBL" id="QRJR01000034">
    <property type="protein sequence ID" value="RHH40365.1"/>
    <property type="molecule type" value="Genomic_DNA"/>
</dbReference>
<comment type="caution">
    <text evidence="1">The sequence shown here is derived from an EMBL/GenBank/DDBJ whole genome shotgun (WGS) entry which is preliminary data.</text>
</comment>
<name>A0A414WS97_BACOV</name>
<sequence length="71" mass="7488">MKSAADIGVQTNRLSNAAAGNPGRQARINSIGGAMYRNLSRLNYARNGSVYQQYSRSARQGRSGGLGLSNG</sequence>
<accession>A0A414WS97</accession>
<dbReference type="Proteomes" id="UP000283329">
    <property type="component" value="Unassembled WGS sequence"/>
</dbReference>
<dbReference type="RefSeq" id="WP_055168021.1">
    <property type="nucleotide sequence ID" value="NZ_CAKJZI010000002.1"/>
</dbReference>
<dbReference type="AlphaFoldDB" id="A0A414WS97"/>
<organism evidence="1 2">
    <name type="scientific">Bacteroides ovatus</name>
    <dbReference type="NCBI Taxonomy" id="28116"/>
    <lineage>
        <taxon>Bacteria</taxon>
        <taxon>Pseudomonadati</taxon>
        <taxon>Bacteroidota</taxon>
        <taxon>Bacteroidia</taxon>
        <taxon>Bacteroidales</taxon>
        <taxon>Bacteroidaceae</taxon>
        <taxon>Bacteroides</taxon>
    </lineage>
</organism>